<feature type="domain" description="Nucleotide modification associated" evidence="1">
    <location>
        <begin position="2"/>
        <end position="262"/>
    </location>
</feature>
<dbReference type="RefSeq" id="WP_048547143.1">
    <property type="nucleotide sequence ID" value="NZ_HF571038.1"/>
</dbReference>
<dbReference type="Proteomes" id="UP000035720">
    <property type="component" value="Unassembled WGS sequence"/>
</dbReference>
<accession>A0A077MGK0</accession>
<comment type="caution">
    <text evidence="2">The sequence shown here is derived from an EMBL/GenBank/DDBJ whole genome shotgun (WGS) entry which is preliminary data.</text>
</comment>
<proteinExistence type="predicted"/>
<protein>
    <recommendedName>
        <fullName evidence="1">Nucleotide modification associated domain-containing protein</fullName>
    </recommendedName>
</protein>
<dbReference type="EMBL" id="CAJC01000190">
    <property type="protein sequence ID" value="CCI54552.1"/>
    <property type="molecule type" value="Genomic_DNA"/>
</dbReference>
<evidence type="ECO:0000313" key="2">
    <source>
        <dbReference type="EMBL" id="CCI54552.1"/>
    </source>
</evidence>
<dbReference type="STRING" id="1193518.BN13_760002"/>
<reference evidence="2" key="1">
    <citation type="submission" date="2012-05" db="EMBL/GenBank/DDBJ databases">
        <authorList>
            <person name="McIlroy S."/>
        </authorList>
    </citation>
    <scope>NUCLEOTIDE SEQUENCE</scope>
    <source>
        <strain evidence="2">Ben 74</strain>
    </source>
</reference>
<keyword evidence="3" id="KW-1185">Reference proteome</keyword>
<sequence length="295" mass="32596">MKLILSRKAFDSGAGKVANPILDDGSLIPMPIPDKQSPIRYEDLTVAGQNLGRVAVELTNGRTRADHFAHLDPDLIESAYPREPGWRPLFGQVDAAQSVLAREEVGPGDLFLFFGWFRRATSSGGRLRYVPGAPDLHVIWGWMQIGTVVPVGSVEHPSWMSYHPHIASPRGRGNTVYVARENLALDGIDLDLPGAGVFDLYDDRLRLTKKGSNRSTWELPSWFAPSDSRPPLGYHGDPDRWHVDGDRVELQSAARGQEFVLDTAWYPEAFGWLRGLLDAAQVAGDFDVEVGRDGT</sequence>
<gene>
    <name evidence="2" type="ORF">BN13_760002</name>
</gene>
<name>A0A077MGK0_9MICO</name>
<dbReference type="Pfam" id="PF18754">
    <property type="entry name" value="Nmad3"/>
    <property type="match status" value="1"/>
</dbReference>
<dbReference type="AlphaFoldDB" id="A0A077MGK0"/>
<dbReference type="InterPro" id="IPR041135">
    <property type="entry name" value="Nmad3"/>
</dbReference>
<organism evidence="2 3">
    <name type="scientific">Nostocoides jenkinsii Ben 74</name>
    <dbReference type="NCBI Taxonomy" id="1193518"/>
    <lineage>
        <taxon>Bacteria</taxon>
        <taxon>Bacillati</taxon>
        <taxon>Actinomycetota</taxon>
        <taxon>Actinomycetes</taxon>
        <taxon>Micrococcales</taxon>
        <taxon>Intrasporangiaceae</taxon>
        <taxon>Nostocoides</taxon>
    </lineage>
</organism>
<reference evidence="2" key="2">
    <citation type="journal article" date="2013" name="ISME J.">
        <title>A metabolic model for members of the genus Tetrasphaera involved in enhanced biological phosphorus removal.</title>
        <authorList>
            <person name="Kristiansen R."/>
            <person name="Nguyen H.T.T."/>
            <person name="Saunders A.M."/>
            <person name="Nielsen J.L."/>
            <person name="Wimmer R."/>
            <person name="Le V.Q."/>
            <person name="McIlroy S.J."/>
            <person name="Petrovski S."/>
            <person name="Seviour R.J."/>
            <person name="Calteau A."/>
            <person name="Nielsen K.L."/>
            <person name="Nielsen P.H."/>
        </authorList>
    </citation>
    <scope>NUCLEOTIDE SEQUENCE [LARGE SCALE GENOMIC DNA]</scope>
    <source>
        <strain evidence="2">Ben 74</strain>
    </source>
</reference>
<evidence type="ECO:0000313" key="3">
    <source>
        <dbReference type="Proteomes" id="UP000035720"/>
    </source>
</evidence>
<evidence type="ECO:0000259" key="1">
    <source>
        <dbReference type="Pfam" id="PF18754"/>
    </source>
</evidence>
<dbReference type="OrthoDB" id="8780795at2"/>